<dbReference type="InterPro" id="IPR011206">
    <property type="entry name" value="Citrate_lyase_beta/mcl1/mcl2"/>
</dbReference>
<comment type="similarity">
    <text evidence="17">Belongs to the HpcH/HpaI aldolase family. Citrate lyase beta subunit-like subfamily.</text>
</comment>
<evidence type="ECO:0000259" key="26">
    <source>
        <dbReference type="Pfam" id="PF03328"/>
    </source>
</evidence>
<keyword evidence="12" id="KW-0456">Lyase</keyword>
<sequence>MVDSLLPAGVPKLSYRFASSHKYVPRRAVLYVPADDEKKIRKIPSLNVDCAVLDCEDGVALNRKREARLTVVKTLEEFDFGHAEKCVRINSVSSGLAEEDLEVFLQSKTLPSSMMLPKVECVEEIRWFSDKFLHHLKGRTLVEPMNFIPFVETAVGLLNFKAVCEEALRTGSQAGFHLDAVVFGGEDFRASIGATSSKETHDILYARQKIIVTAKAFGLQAIDLVYIDFRDEDGLRRQSREGASMGFTGKQVIHPNQIAVVQEQFSPSPEKIKWAQELISAFEEHQRLGKPALTEAYSDQAEGSQRLCTYKPLCCVVLPAQPYSAGQPKRWYSSHALQGAFTFHGSMIDMPLLKQAQNIVTLATAIKKK</sequence>
<evidence type="ECO:0000256" key="15">
    <source>
        <dbReference type="ARBA" id="ARBA00051672"/>
    </source>
</evidence>
<evidence type="ECO:0000256" key="9">
    <source>
        <dbReference type="ARBA" id="ARBA00022946"/>
    </source>
</evidence>
<keyword evidence="9" id="KW-0809">Transit peptide</keyword>
<dbReference type="InterPro" id="IPR040186">
    <property type="entry name" value="Citramalyl-CoA_lyase"/>
</dbReference>
<keyword evidence="8 25" id="KW-0460">Magnesium</keyword>
<dbReference type="GO" id="GO:0047777">
    <property type="term" value="F:(S)-citramalyl-CoA lyase activity"/>
    <property type="evidence" value="ECO:0007669"/>
    <property type="project" value="UniProtKB-EC"/>
</dbReference>
<evidence type="ECO:0000256" key="4">
    <source>
        <dbReference type="ARBA" id="ARBA00012636"/>
    </source>
</evidence>
<evidence type="ECO:0000256" key="6">
    <source>
        <dbReference type="ARBA" id="ARBA00022723"/>
    </source>
</evidence>
<dbReference type="Pfam" id="PF03328">
    <property type="entry name" value="HpcH_HpaI"/>
    <property type="match status" value="1"/>
</dbReference>
<comment type="catalytic activity">
    <reaction evidence="13">
        <text>glyoxylate + acetyl-CoA + H2O = (S)-malate + CoA + H(+)</text>
        <dbReference type="Rhea" id="RHEA:18181"/>
        <dbReference type="ChEBI" id="CHEBI:15377"/>
        <dbReference type="ChEBI" id="CHEBI:15378"/>
        <dbReference type="ChEBI" id="CHEBI:15589"/>
        <dbReference type="ChEBI" id="CHEBI:36655"/>
        <dbReference type="ChEBI" id="CHEBI:57287"/>
        <dbReference type="ChEBI" id="CHEBI:57288"/>
        <dbReference type="EC" id="2.3.3.9"/>
    </reaction>
</comment>
<evidence type="ECO:0000256" key="23">
    <source>
        <dbReference type="ARBA" id="ARBA00083020"/>
    </source>
</evidence>
<dbReference type="PANTHER" id="PTHR11105:SF0">
    <property type="entry name" value="CITRAMALYL-COA LYASE, MITOCHONDRIAL"/>
    <property type="match status" value="1"/>
</dbReference>
<comment type="cofactor">
    <cofactor evidence="1">
        <name>Mg(2+)</name>
        <dbReference type="ChEBI" id="CHEBI:18420"/>
    </cofactor>
</comment>
<evidence type="ECO:0000256" key="22">
    <source>
        <dbReference type="ARBA" id="ARBA00076788"/>
    </source>
</evidence>
<name>A0A8C4V920_FALTI</name>
<evidence type="ECO:0000256" key="19">
    <source>
        <dbReference type="ARBA" id="ARBA00066840"/>
    </source>
</evidence>
<evidence type="ECO:0000256" key="12">
    <source>
        <dbReference type="ARBA" id="ARBA00023239"/>
    </source>
</evidence>
<evidence type="ECO:0000256" key="20">
    <source>
        <dbReference type="ARBA" id="ARBA00072098"/>
    </source>
</evidence>
<dbReference type="Ensembl" id="ENSFTIT00000024505.1">
    <property type="protein sequence ID" value="ENSFTIP00000023514.1"/>
    <property type="gene ID" value="ENSFTIG00000015127.1"/>
</dbReference>
<dbReference type="PANTHER" id="PTHR11105">
    <property type="entry name" value="CITRATE LYASE SUBUNIT BETA-RELATED"/>
    <property type="match status" value="1"/>
</dbReference>
<comment type="catalytic activity">
    <reaction evidence="15">
        <text>(3S)-citramalyl-CoA = pyruvate + acetyl-CoA</text>
        <dbReference type="Rhea" id="RHEA:22612"/>
        <dbReference type="ChEBI" id="CHEBI:15361"/>
        <dbReference type="ChEBI" id="CHEBI:57288"/>
        <dbReference type="ChEBI" id="CHEBI:58668"/>
        <dbReference type="EC" id="4.1.3.25"/>
    </reaction>
</comment>
<dbReference type="EC" id="2.3.3.9" evidence="4"/>
<evidence type="ECO:0000256" key="16">
    <source>
        <dbReference type="ARBA" id="ARBA00055540"/>
    </source>
</evidence>
<evidence type="ECO:0000313" key="28">
    <source>
        <dbReference type="Proteomes" id="UP000694562"/>
    </source>
</evidence>
<comment type="subunit">
    <text evidence="3">Homotrimer.</text>
</comment>
<keyword evidence="11" id="KW-0496">Mitochondrion</keyword>
<dbReference type="Proteomes" id="UP000694562">
    <property type="component" value="Unplaced"/>
</dbReference>
<evidence type="ECO:0000256" key="13">
    <source>
        <dbReference type="ARBA" id="ARBA00047918"/>
    </source>
</evidence>
<feature type="domain" description="HpcH/HpaI aldolase/citrate lyase" evidence="26">
    <location>
        <begin position="27"/>
        <end position="255"/>
    </location>
</feature>
<keyword evidence="7" id="KW-0378">Hydrolase</keyword>
<evidence type="ECO:0000256" key="11">
    <source>
        <dbReference type="ARBA" id="ARBA00023128"/>
    </source>
</evidence>
<keyword evidence="10" id="KW-0007">Acetylation</keyword>
<comment type="subcellular location">
    <subcellularLocation>
        <location evidence="2">Mitochondrion</location>
    </subcellularLocation>
</comment>
<evidence type="ECO:0000256" key="25">
    <source>
        <dbReference type="PIRSR" id="PIRSR015582-2"/>
    </source>
</evidence>
<dbReference type="GO" id="GO:0106064">
    <property type="term" value="P:regulation of cobalamin metabolic process"/>
    <property type="evidence" value="ECO:0007669"/>
    <property type="project" value="UniProtKB-ARBA"/>
</dbReference>
<evidence type="ECO:0000256" key="21">
    <source>
        <dbReference type="ARBA" id="ARBA00076231"/>
    </source>
</evidence>
<feature type="binding site" evidence="25">
    <location>
        <position position="152"/>
    </location>
    <ligand>
        <name>Mg(2+)</name>
        <dbReference type="ChEBI" id="CHEBI:18420"/>
    </ligand>
</feature>
<accession>A0A8C4V920</accession>
<keyword evidence="6 25" id="KW-0479">Metal-binding</keyword>
<reference evidence="27" key="2">
    <citation type="submission" date="2025-09" db="UniProtKB">
        <authorList>
            <consortium name="Ensembl"/>
        </authorList>
    </citation>
    <scope>IDENTIFICATION</scope>
</reference>
<dbReference type="GO" id="GO:0005739">
    <property type="term" value="C:mitochondrion"/>
    <property type="evidence" value="ECO:0007669"/>
    <property type="project" value="UniProtKB-SubCell"/>
</dbReference>
<dbReference type="FunFam" id="3.20.20.60:FF:000014">
    <property type="entry name" value="Citrate lyase subunit beta-like protein"/>
    <property type="match status" value="1"/>
</dbReference>
<evidence type="ECO:0000256" key="14">
    <source>
        <dbReference type="ARBA" id="ARBA00051623"/>
    </source>
</evidence>
<comment type="catalytic activity">
    <reaction evidence="14">
        <text>propanoyl-CoA + glyoxylate + H2O = 3-methylmalate + CoA + H(+)</text>
        <dbReference type="Rhea" id="RHEA:47628"/>
        <dbReference type="ChEBI" id="CHEBI:15377"/>
        <dbReference type="ChEBI" id="CHEBI:15378"/>
        <dbReference type="ChEBI" id="CHEBI:36655"/>
        <dbReference type="ChEBI" id="CHEBI:57287"/>
        <dbReference type="ChEBI" id="CHEBI:57392"/>
        <dbReference type="ChEBI" id="CHEBI:87810"/>
    </reaction>
</comment>
<evidence type="ECO:0000256" key="7">
    <source>
        <dbReference type="ARBA" id="ARBA00022801"/>
    </source>
</evidence>
<dbReference type="EC" id="4.1.3.25" evidence="19"/>
<dbReference type="Gene3D" id="3.20.20.60">
    <property type="entry name" value="Phosphoenolpyruvate-binding domains"/>
    <property type="match status" value="1"/>
</dbReference>
<feature type="binding site" evidence="24">
    <location>
        <position position="152"/>
    </location>
    <ligand>
        <name>substrate</name>
    </ligand>
</feature>
<comment type="function">
    <text evidence="16">Mitochondrial citramalyl-CoA lyase indirectly involved in the vitamin B12 metabolism. Converts citramalyl-CoA into acetyl-CoA and pyruvate in the C5-dicarboxylate catabolism pathway. The C5-dicarboxylate catabolism pathway is required to detoxify itaconate, a vitamin B12-poisoning metabolite. Also acts as a malate synthase in vitro, converting glyoxylate and acetyl-CoA to malate. Also displays malyl-CoA thioesterase activity. Also acts as a beta-methylmalate synthase in vitro, by mediating conversion of glyoxylate and propionyl-CoA to beta-methylmalate. Also has very weak citramalate synthase activity in vitro.</text>
</comment>
<dbReference type="GO" id="GO:0046872">
    <property type="term" value="F:metal ion binding"/>
    <property type="evidence" value="ECO:0007669"/>
    <property type="project" value="UniProtKB-KW"/>
</dbReference>
<dbReference type="EC" id="3.1.2.30" evidence="18"/>
<reference evidence="27" key="1">
    <citation type="submission" date="2025-08" db="UniProtKB">
        <authorList>
            <consortium name="Ensembl"/>
        </authorList>
    </citation>
    <scope>IDENTIFICATION</scope>
</reference>
<dbReference type="SUPFAM" id="SSF51621">
    <property type="entry name" value="Phosphoenolpyruvate/pyruvate domain"/>
    <property type="match status" value="1"/>
</dbReference>
<evidence type="ECO:0000256" key="3">
    <source>
        <dbReference type="ARBA" id="ARBA00011233"/>
    </source>
</evidence>
<protein>
    <recommendedName>
        <fullName evidence="20">Citramalyl-CoA lyase, mitochondrial</fullName>
        <ecNumber evidence="4">2.3.3.9</ecNumber>
        <ecNumber evidence="18">3.1.2.30</ecNumber>
        <ecNumber evidence="19">4.1.3.25</ecNumber>
    </recommendedName>
    <alternativeName>
        <fullName evidence="22">(3S)-malyl-CoA thioesterase</fullName>
    </alternativeName>
    <alternativeName>
        <fullName evidence="23">Beta-methylmalate synthase</fullName>
    </alternativeName>
    <alternativeName>
        <fullName evidence="21">Malate synthase</fullName>
    </alternativeName>
</protein>
<evidence type="ECO:0000256" key="24">
    <source>
        <dbReference type="PIRSR" id="PIRSR015582-1"/>
    </source>
</evidence>
<feature type="binding site" evidence="24">
    <location>
        <position position="88"/>
    </location>
    <ligand>
        <name>substrate</name>
    </ligand>
</feature>
<evidence type="ECO:0000256" key="8">
    <source>
        <dbReference type="ARBA" id="ARBA00022842"/>
    </source>
</evidence>
<dbReference type="InterPro" id="IPR005000">
    <property type="entry name" value="Aldolase/citrate-lyase_domain"/>
</dbReference>
<dbReference type="PIRSF" id="PIRSF015582">
    <property type="entry name" value="Cit_lyase_B"/>
    <property type="match status" value="1"/>
</dbReference>
<dbReference type="InterPro" id="IPR040442">
    <property type="entry name" value="Pyrv_kinase-like_dom_sf"/>
</dbReference>
<dbReference type="InterPro" id="IPR015813">
    <property type="entry name" value="Pyrv/PenolPyrv_kinase-like_dom"/>
</dbReference>
<dbReference type="OMA" id="AWLFCPA"/>
<evidence type="ECO:0000256" key="2">
    <source>
        <dbReference type="ARBA" id="ARBA00004173"/>
    </source>
</evidence>
<dbReference type="GO" id="GO:0016787">
    <property type="term" value="F:hydrolase activity"/>
    <property type="evidence" value="ECO:0007669"/>
    <property type="project" value="UniProtKB-KW"/>
</dbReference>
<evidence type="ECO:0000256" key="10">
    <source>
        <dbReference type="ARBA" id="ARBA00022990"/>
    </source>
</evidence>
<dbReference type="GO" id="GO:0004474">
    <property type="term" value="F:malate synthase activity"/>
    <property type="evidence" value="ECO:0007669"/>
    <property type="project" value="UniProtKB-EC"/>
</dbReference>
<feature type="binding site" evidence="25">
    <location>
        <position position="187"/>
    </location>
    <ligand>
        <name>Mg(2+)</name>
        <dbReference type="ChEBI" id="CHEBI:18420"/>
    </ligand>
</feature>
<keyword evidence="5" id="KW-0808">Transferase</keyword>
<dbReference type="OrthoDB" id="1773at2759"/>
<evidence type="ECO:0000256" key="18">
    <source>
        <dbReference type="ARBA" id="ARBA00066460"/>
    </source>
</evidence>
<dbReference type="AlphaFoldDB" id="A0A8C4V920"/>
<evidence type="ECO:0000313" key="27">
    <source>
        <dbReference type="Ensembl" id="ENSFTIP00000023514.1"/>
    </source>
</evidence>
<organism evidence="27 28">
    <name type="scientific">Falco tinnunculus</name>
    <name type="common">Common kestrel</name>
    <dbReference type="NCBI Taxonomy" id="100819"/>
    <lineage>
        <taxon>Eukaryota</taxon>
        <taxon>Metazoa</taxon>
        <taxon>Chordata</taxon>
        <taxon>Craniata</taxon>
        <taxon>Vertebrata</taxon>
        <taxon>Euteleostomi</taxon>
        <taxon>Archelosauria</taxon>
        <taxon>Archosauria</taxon>
        <taxon>Dinosauria</taxon>
        <taxon>Saurischia</taxon>
        <taxon>Theropoda</taxon>
        <taxon>Coelurosauria</taxon>
        <taxon>Aves</taxon>
        <taxon>Neognathae</taxon>
        <taxon>Neoaves</taxon>
        <taxon>Telluraves</taxon>
        <taxon>Australaves</taxon>
        <taxon>Falconiformes</taxon>
        <taxon>Falconidae</taxon>
        <taxon>Falco</taxon>
    </lineage>
</organism>
<proteinExistence type="inferred from homology"/>
<evidence type="ECO:0000256" key="17">
    <source>
        <dbReference type="ARBA" id="ARBA00061542"/>
    </source>
</evidence>
<evidence type="ECO:0000256" key="5">
    <source>
        <dbReference type="ARBA" id="ARBA00022679"/>
    </source>
</evidence>
<keyword evidence="28" id="KW-1185">Reference proteome</keyword>
<evidence type="ECO:0000256" key="1">
    <source>
        <dbReference type="ARBA" id="ARBA00001946"/>
    </source>
</evidence>